<dbReference type="Proteomes" id="UP000034508">
    <property type="component" value="Unassembled WGS sequence"/>
</dbReference>
<dbReference type="CDD" id="cd06225">
    <property type="entry name" value="HAMP"/>
    <property type="match status" value="1"/>
</dbReference>
<organism evidence="4 5">
    <name type="scientific">Berkelbacteria bacterium GW2011_GWA1_36_9</name>
    <dbReference type="NCBI Taxonomy" id="1618331"/>
    <lineage>
        <taxon>Bacteria</taxon>
        <taxon>Candidatus Berkelbacteria</taxon>
    </lineage>
</organism>
<dbReference type="SMART" id="SM00304">
    <property type="entry name" value="HAMP"/>
    <property type="match status" value="1"/>
</dbReference>
<comment type="caution">
    <text evidence="4">The sequence shown here is derived from an EMBL/GenBank/DDBJ whole genome shotgun (WGS) entry which is preliminary data.</text>
</comment>
<feature type="transmembrane region" description="Helical" evidence="2">
    <location>
        <begin position="12"/>
        <end position="29"/>
    </location>
</feature>
<sequence>MARISYKISVPVILAGFFAIVAFIALDYQRLNAGFYLLLLFIAIYVFFFGFATGQRFASPVKKLLERATELSKGNLSSRVYLETKDEISELAKVFNEIAEDLEQSHAKEESTERSVDIKVKAKTQALEETINALEQKVQNRTIELQRLVADLDRFKGESKTKEAESVLLREELQKLKEGAKRIIYKKLSKKRKTAKAAVPGIKKIVEDLEKLQKQSRETEEEAEELISKVRKVKERIK</sequence>
<feature type="transmembrane region" description="Helical" evidence="2">
    <location>
        <begin position="35"/>
        <end position="54"/>
    </location>
</feature>
<keyword evidence="2" id="KW-0812">Transmembrane</keyword>
<dbReference type="GO" id="GO:0007165">
    <property type="term" value="P:signal transduction"/>
    <property type="evidence" value="ECO:0007669"/>
    <property type="project" value="InterPro"/>
</dbReference>
<keyword evidence="1" id="KW-0175">Coiled coil</keyword>
<name>A0A0G0FVF1_9BACT</name>
<reference evidence="4 5" key="1">
    <citation type="journal article" date="2015" name="Nature">
        <title>rRNA introns, odd ribosomes, and small enigmatic genomes across a large radiation of phyla.</title>
        <authorList>
            <person name="Brown C.T."/>
            <person name="Hug L.A."/>
            <person name="Thomas B.C."/>
            <person name="Sharon I."/>
            <person name="Castelle C.J."/>
            <person name="Singh A."/>
            <person name="Wilkins M.J."/>
            <person name="Williams K.H."/>
            <person name="Banfield J.F."/>
        </authorList>
    </citation>
    <scope>NUCLEOTIDE SEQUENCE [LARGE SCALE GENOMIC DNA]</scope>
</reference>
<dbReference type="EMBL" id="LBSM01000016">
    <property type="protein sequence ID" value="KKQ17800.1"/>
    <property type="molecule type" value="Genomic_DNA"/>
</dbReference>
<keyword evidence="4" id="KW-0418">Kinase</keyword>
<dbReference type="Pfam" id="PF00672">
    <property type="entry name" value="HAMP"/>
    <property type="match status" value="1"/>
</dbReference>
<dbReference type="PANTHER" id="PTHR32089:SF112">
    <property type="entry name" value="LYSOZYME-LIKE PROTEIN-RELATED"/>
    <property type="match status" value="1"/>
</dbReference>
<feature type="coiled-coil region" evidence="1">
    <location>
        <begin position="124"/>
        <end position="165"/>
    </location>
</feature>
<evidence type="ECO:0000313" key="4">
    <source>
        <dbReference type="EMBL" id="KKQ17800.1"/>
    </source>
</evidence>
<dbReference type="GO" id="GO:0016301">
    <property type="term" value="F:kinase activity"/>
    <property type="evidence" value="ECO:0007669"/>
    <property type="project" value="UniProtKB-KW"/>
</dbReference>
<accession>A0A0G0FVF1</accession>
<dbReference type="PANTHER" id="PTHR32089">
    <property type="entry name" value="METHYL-ACCEPTING CHEMOTAXIS PROTEIN MCPB"/>
    <property type="match status" value="1"/>
</dbReference>
<feature type="domain" description="HAMP" evidence="3">
    <location>
        <begin position="55"/>
        <end position="107"/>
    </location>
</feature>
<proteinExistence type="predicted"/>
<protein>
    <submittedName>
        <fullName evidence="4">Integral membrane sensor signal transduction histidine kinase</fullName>
    </submittedName>
</protein>
<dbReference type="InterPro" id="IPR003660">
    <property type="entry name" value="HAMP_dom"/>
</dbReference>
<gene>
    <name evidence="4" type="ORF">US31_C0016G0007</name>
</gene>
<keyword evidence="2" id="KW-0472">Membrane</keyword>
<evidence type="ECO:0000313" key="5">
    <source>
        <dbReference type="Proteomes" id="UP000034508"/>
    </source>
</evidence>
<evidence type="ECO:0000259" key="3">
    <source>
        <dbReference type="PROSITE" id="PS50885"/>
    </source>
</evidence>
<dbReference type="AlphaFoldDB" id="A0A0G0FVF1"/>
<dbReference type="Gene3D" id="6.10.340.10">
    <property type="match status" value="1"/>
</dbReference>
<dbReference type="SUPFAM" id="SSF158472">
    <property type="entry name" value="HAMP domain-like"/>
    <property type="match status" value="1"/>
</dbReference>
<keyword evidence="2" id="KW-1133">Transmembrane helix</keyword>
<dbReference type="GO" id="GO:0016020">
    <property type="term" value="C:membrane"/>
    <property type="evidence" value="ECO:0007669"/>
    <property type="project" value="InterPro"/>
</dbReference>
<keyword evidence="4" id="KW-0808">Transferase</keyword>
<feature type="coiled-coil region" evidence="1">
    <location>
        <begin position="202"/>
        <end position="236"/>
    </location>
</feature>
<evidence type="ECO:0000256" key="2">
    <source>
        <dbReference type="SAM" id="Phobius"/>
    </source>
</evidence>
<dbReference type="PROSITE" id="PS50885">
    <property type="entry name" value="HAMP"/>
    <property type="match status" value="1"/>
</dbReference>
<evidence type="ECO:0000256" key="1">
    <source>
        <dbReference type="SAM" id="Coils"/>
    </source>
</evidence>